<dbReference type="CDD" id="cd11575">
    <property type="entry name" value="GH99_GH71_like_3"/>
    <property type="match status" value="1"/>
</dbReference>
<proteinExistence type="predicted"/>
<evidence type="ECO:0000256" key="1">
    <source>
        <dbReference type="ARBA" id="ARBA00004323"/>
    </source>
</evidence>
<dbReference type="OrthoDB" id="976137at2"/>
<comment type="caution">
    <text evidence="8">The sequence shown here is derived from an EMBL/GenBank/DDBJ whole genome shotgun (WGS) entry which is preliminary data.</text>
</comment>
<dbReference type="PANTHER" id="PTHR13572">
    <property type="entry name" value="ENDO-ALPHA-1,2-MANNOSIDASE"/>
    <property type="match status" value="1"/>
</dbReference>
<keyword evidence="7" id="KW-0472">Membrane</keyword>
<evidence type="ECO:0008006" key="10">
    <source>
        <dbReference type="Google" id="ProtNLM"/>
    </source>
</evidence>
<gene>
    <name evidence="8" type="ORF">FOF46_19410</name>
</gene>
<keyword evidence="6" id="KW-0333">Golgi apparatus</keyword>
<protein>
    <recommendedName>
        <fullName evidence="10">Glycosyl hydrolase family 99</fullName>
    </recommendedName>
</protein>
<dbReference type="GO" id="GO:0004559">
    <property type="term" value="F:alpha-mannosidase activity"/>
    <property type="evidence" value="ECO:0007669"/>
    <property type="project" value="TreeGrafter"/>
</dbReference>
<evidence type="ECO:0000256" key="4">
    <source>
        <dbReference type="ARBA" id="ARBA00022968"/>
    </source>
</evidence>
<evidence type="ECO:0000256" key="7">
    <source>
        <dbReference type="ARBA" id="ARBA00023136"/>
    </source>
</evidence>
<sequence length="461" mass="53990">MCTMLRSWCKPTISIFFIIIFLYSCEKEEIISIEEQQVEELSISETVQDSTYTDAELLKVLEEELEFIELEEKGNIVDISHMDIVKENPKKVYVHYLPWFQNKDFDGYWGQHWTMSNQNPEIKNENNTLQIASYYYPLIGPYSSSDPDLQEYHFLMMKLSGVDGVIFDWYGSRDLHDYGLIKQSTETFIGTLEDLGMQFAIMYEDRVAAQAAAQSLSSNIIEAAQEDLTYINEQYFSSPEYIKYNDKNVLFIFGPDYLTTENEWNQVFDILPADNRPDFLTLWAAKNRVGVNATGEFLWVDKDHLLAHDYYYDTYQMQNNITVGSSYPGFKSFYAEGGWSDGINDWTIDTDQGHTFVETLNYTHHELSDFIQIITWNDFGEGTMIEPTAEFGFTYLQILQQYTGVSFTPDDLQIALDLYNTRKDYKNNSRVQKILNRSYKYIKKLKLKRADKILKAIRRFY</sequence>
<dbReference type="Proteomes" id="UP000318833">
    <property type="component" value="Unassembled WGS sequence"/>
</dbReference>
<reference evidence="8 9" key="1">
    <citation type="submission" date="2019-07" db="EMBL/GenBank/DDBJ databases">
        <title>The draft genome sequence of Aquimarina algiphila M91.</title>
        <authorList>
            <person name="Meng X."/>
        </authorList>
    </citation>
    <scope>NUCLEOTIDE SEQUENCE [LARGE SCALE GENOMIC DNA]</scope>
    <source>
        <strain evidence="8 9">M91</strain>
    </source>
</reference>
<dbReference type="InterPro" id="IPR026071">
    <property type="entry name" value="Glyco_Hydrolase_99"/>
</dbReference>
<dbReference type="EMBL" id="VLNR01000045">
    <property type="protein sequence ID" value="TSE06495.1"/>
    <property type="molecule type" value="Genomic_DNA"/>
</dbReference>
<dbReference type="PANTHER" id="PTHR13572:SF4">
    <property type="entry name" value="RE57134P"/>
    <property type="match status" value="1"/>
</dbReference>
<comment type="subcellular location">
    <subcellularLocation>
        <location evidence="1">Golgi apparatus membrane</location>
        <topology evidence="1">Single-pass type II membrane protein</topology>
    </subcellularLocation>
</comment>
<evidence type="ECO:0000256" key="5">
    <source>
        <dbReference type="ARBA" id="ARBA00022989"/>
    </source>
</evidence>
<organism evidence="8 9">
    <name type="scientific">Aquimarina algiphila</name>
    <dbReference type="NCBI Taxonomy" id="2047982"/>
    <lineage>
        <taxon>Bacteria</taxon>
        <taxon>Pseudomonadati</taxon>
        <taxon>Bacteroidota</taxon>
        <taxon>Flavobacteriia</taxon>
        <taxon>Flavobacteriales</taxon>
        <taxon>Flavobacteriaceae</taxon>
        <taxon>Aquimarina</taxon>
    </lineage>
</organism>
<keyword evidence="5" id="KW-1133">Transmembrane helix</keyword>
<evidence type="ECO:0000256" key="2">
    <source>
        <dbReference type="ARBA" id="ARBA00022692"/>
    </source>
</evidence>
<keyword evidence="4" id="KW-0735">Signal-anchor</keyword>
<keyword evidence="9" id="KW-1185">Reference proteome</keyword>
<keyword evidence="2" id="KW-0812">Transmembrane</keyword>
<name>A0A554VGL1_9FLAO</name>
<evidence type="ECO:0000256" key="6">
    <source>
        <dbReference type="ARBA" id="ARBA00023034"/>
    </source>
</evidence>
<evidence type="ECO:0000313" key="8">
    <source>
        <dbReference type="EMBL" id="TSE06495.1"/>
    </source>
</evidence>
<keyword evidence="3" id="KW-0378">Hydrolase</keyword>
<dbReference type="PROSITE" id="PS51257">
    <property type="entry name" value="PROKAR_LIPOPROTEIN"/>
    <property type="match status" value="1"/>
</dbReference>
<evidence type="ECO:0000256" key="3">
    <source>
        <dbReference type="ARBA" id="ARBA00022801"/>
    </source>
</evidence>
<dbReference type="AlphaFoldDB" id="A0A554VGL1"/>
<accession>A0A554VGL1</accession>
<evidence type="ECO:0000313" key="9">
    <source>
        <dbReference type="Proteomes" id="UP000318833"/>
    </source>
</evidence>
<dbReference type="Gene3D" id="3.20.20.80">
    <property type="entry name" value="Glycosidases"/>
    <property type="match status" value="1"/>
</dbReference>
<dbReference type="Pfam" id="PF16317">
    <property type="entry name" value="Glyco_hydro_99"/>
    <property type="match status" value="1"/>
</dbReference>